<protein>
    <submittedName>
        <fullName evidence="2">Helix-turn-helix transcriptional regulator</fullName>
    </submittedName>
</protein>
<dbReference type="EMBL" id="CP137573">
    <property type="protein sequence ID" value="WOX21990.1"/>
    <property type="molecule type" value="Genomic_DNA"/>
</dbReference>
<name>A0ABZ0LRM9_9ACTN</name>
<dbReference type="RefSeq" id="WP_318103004.1">
    <property type="nucleotide sequence ID" value="NZ_CP137573.1"/>
</dbReference>
<dbReference type="Gene3D" id="2.80.10.50">
    <property type="match status" value="1"/>
</dbReference>
<evidence type="ECO:0000313" key="3">
    <source>
        <dbReference type="Proteomes" id="UP001301731"/>
    </source>
</evidence>
<keyword evidence="3" id="KW-1185">Reference proteome</keyword>
<dbReference type="Pfam" id="PF13560">
    <property type="entry name" value="HTH_31"/>
    <property type="match status" value="1"/>
</dbReference>
<reference evidence="2 3" key="1">
    <citation type="submission" date="2023-10" db="EMBL/GenBank/DDBJ databases">
        <title>The genome sequence of Streptomyces sp. HUAS YS2.</title>
        <authorList>
            <person name="Mo P."/>
        </authorList>
    </citation>
    <scope>NUCLEOTIDE SEQUENCE [LARGE SCALE GENOMIC DNA]</scope>
    <source>
        <strain evidence="2 3">HUAS YS2</strain>
    </source>
</reference>
<dbReference type="InterPro" id="IPR001387">
    <property type="entry name" value="Cro/C1-type_HTH"/>
</dbReference>
<sequence>MNAGERAPDPQGARTPAEFLARLQELKDWSGLTYRELSARAEAVGDVLPRSTVANMLTRAGLPREELLAAFVRACGTPPGERETWLVVRKELATGGVRTVPGSMAAAAADRTAEGAAGTTAEPAVSRSGAGPMPDLDADVPAGAAAAPAARWAPGGSAHRGRIPRVLVAVVAVAGLGLAVSSVVALVRDGVERVSGPPVTPAAGPVLIRTLDAGLCLGEKPSDRSGQVYQRECAGADVPRYELMPLTGRDSGHWRLVTHHPEFGVGCTGVPGAAAKAAAPLHDSECGEQGRTESFRLEPFGTPVEGYRIRPGDSAQCITVTGDPRAPWARLETAACADDARGRRGQLFSFDRRD</sequence>
<dbReference type="CDD" id="cd00161">
    <property type="entry name" value="beta-trefoil_Ricin-like"/>
    <property type="match status" value="1"/>
</dbReference>
<evidence type="ECO:0000256" key="1">
    <source>
        <dbReference type="SAM" id="MobiDB-lite"/>
    </source>
</evidence>
<feature type="region of interest" description="Disordered" evidence="1">
    <location>
        <begin position="109"/>
        <end position="131"/>
    </location>
</feature>
<dbReference type="CDD" id="cd00093">
    <property type="entry name" value="HTH_XRE"/>
    <property type="match status" value="1"/>
</dbReference>
<dbReference type="Proteomes" id="UP001301731">
    <property type="component" value="Chromosome"/>
</dbReference>
<organism evidence="2 3">
    <name type="scientific">Streptomyces solicathayae</name>
    <dbReference type="NCBI Taxonomy" id="3081768"/>
    <lineage>
        <taxon>Bacteria</taxon>
        <taxon>Bacillati</taxon>
        <taxon>Actinomycetota</taxon>
        <taxon>Actinomycetes</taxon>
        <taxon>Kitasatosporales</taxon>
        <taxon>Streptomycetaceae</taxon>
        <taxon>Streptomyces</taxon>
    </lineage>
</organism>
<gene>
    <name evidence="2" type="ORF">R2D22_11545</name>
</gene>
<proteinExistence type="predicted"/>
<accession>A0ABZ0LRM9</accession>
<evidence type="ECO:0000313" key="2">
    <source>
        <dbReference type="EMBL" id="WOX21990.1"/>
    </source>
</evidence>
<feature type="compositionally biased region" description="Low complexity" evidence="1">
    <location>
        <begin position="109"/>
        <end position="124"/>
    </location>
</feature>